<dbReference type="EMBL" id="JAFEJU010000001">
    <property type="protein sequence ID" value="MBT1174054.1"/>
    <property type="molecule type" value="Genomic_DNA"/>
</dbReference>
<dbReference type="InterPro" id="IPR003959">
    <property type="entry name" value="ATPase_AAA_core"/>
</dbReference>
<comment type="caution">
    <text evidence="7">The sequence shown here is derived from an EMBL/GenBank/DDBJ whole genome shotgun (WGS) entry which is preliminary data.</text>
</comment>
<evidence type="ECO:0000259" key="6">
    <source>
        <dbReference type="SMART" id="SM00382"/>
    </source>
</evidence>
<protein>
    <recommendedName>
        <fullName evidence="4">Uncharacterized AAA domain-containing protein ycf46</fullName>
    </recommendedName>
</protein>
<feature type="compositionally biased region" description="Low complexity" evidence="5">
    <location>
        <begin position="503"/>
        <end position="516"/>
    </location>
</feature>
<dbReference type="InterPro" id="IPR003593">
    <property type="entry name" value="AAA+_ATPase"/>
</dbReference>
<evidence type="ECO:0000256" key="5">
    <source>
        <dbReference type="SAM" id="MobiDB-lite"/>
    </source>
</evidence>
<evidence type="ECO:0000256" key="4">
    <source>
        <dbReference type="ARBA" id="ARBA00040480"/>
    </source>
</evidence>
<sequence>MSDYAAMKTDLTDYIRAGVPLVVVRTTERHRVERALRQIVQELGISAFCYTDAKQVEALGGIDSGGNTASASGKDVDSDPLAFVKDTFRRSRHVPFMLGDTRKLDQDSLYTRELLSAAYLAKDSGNTLVIVAAEQVWQRLARFGLFINLELPTFDERLAMIGKFAEQYGDRVSFSATGMEQLSTLLRGLSEIQVTNLLRSSLVARGMLTDADVSAIAESKSRLYTPVANVTAVKYPAKLEVAGLEGLKSWLDRKRNVFFAPNELLDRYALQSPRGILLMGVPGCGKSFSAKMIAARWGLPLFRFDIGSVYNKYVGETERRMQEALTYIDNVAPCVLWIDEIEKALSTDSGESDVGNRVLGQFLFWLQESQAKVFLVATANNVDHLPPELFRKGRFSESFFIDLPNHAEREAAIALYAGLSLHQRFDAAELSRLADASEGFSYSDIEQSVKDLAEQRVFGGLEQVTVETMERHFNETIPISASRIAHIREWGARNARSASADETATNTTVATVTNQQAGDDDGE</sequence>
<dbReference type="Proteomes" id="UP000711736">
    <property type="component" value="Unassembled WGS sequence"/>
</dbReference>
<evidence type="ECO:0000313" key="7">
    <source>
        <dbReference type="EMBL" id="MBT1174054.1"/>
    </source>
</evidence>
<feature type="region of interest" description="Disordered" evidence="5">
    <location>
        <begin position="495"/>
        <end position="523"/>
    </location>
</feature>
<evidence type="ECO:0000313" key="8">
    <source>
        <dbReference type="Proteomes" id="UP000711736"/>
    </source>
</evidence>
<comment type="similarity">
    <text evidence="3">Belongs to the AAA ATPase family. Highly divergent.</text>
</comment>
<dbReference type="Pfam" id="PF00004">
    <property type="entry name" value="AAA"/>
    <property type="match status" value="1"/>
</dbReference>
<keyword evidence="2" id="KW-0067">ATP-binding</keyword>
<dbReference type="PANTHER" id="PTHR42960">
    <property type="entry name" value="YCF46 PROTEIN"/>
    <property type="match status" value="1"/>
</dbReference>
<dbReference type="InterPro" id="IPR052381">
    <property type="entry name" value="AAA_domain_protein"/>
</dbReference>
<dbReference type="SUPFAM" id="SSF52540">
    <property type="entry name" value="P-loop containing nucleoside triphosphate hydrolases"/>
    <property type="match status" value="1"/>
</dbReference>
<dbReference type="Gene3D" id="1.10.8.60">
    <property type="match status" value="1"/>
</dbReference>
<name>A0ABS5USQ5_9BIFI</name>
<keyword evidence="1" id="KW-0547">Nucleotide-binding</keyword>
<keyword evidence="8" id="KW-1185">Reference proteome</keyword>
<dbReference type="RefSeq" id="WP_214375365.1">
    <property type="nucleotide sequence ID" value="NZ_JAFEJU010000001.1"/>
</dbReference>
<evidence type="ECO:0000256" key="1">
    <source>
        <dbReference type="ARBA" id="ARBA00022741"/>
    </source>
</evidence>
<feature type="domain" description="AAA+ ATPase" evidence="6">
    <location>
        <begin position="272"/>
        <end position="405"/>
    </location>
</feature>
<dbReference type="PANTHER" id="PTHR42960:SF1">
    <property type="entry name" value="YCF46 PROTEIN"/>
    <property type="match status" value="1"/>
</dbReference>
<evidence type="ECO:0000256" key="3">
    <source>
        <dbReference type="ARBA" id="ARBA00038088"/>
    </source>
</evidence>
<organism evidence="7 8">
    <name type="scientific">Bifidobacterium colobi</name>
    <dbReference type="NCBI Taxonomy" id="2809026"/>
    <lineage>
        <taxon>Bacteria</taxon>
        <taxon>Bacillati</taxon>
        <taxon>Actinomycetota</taxon>
        <taxon>Actinomycetes</taxon>
        <taxon>Bifidobacteriales</taxon>
        <taxon>Bifidobacteriaceae</taxon>
        <taxon>Bifidobacterium</taxon>
    </lineage>
</organism>
<dbReference type="InterPro" id="IPR027417">
    <property type="entry name" value="P-loop_NTPase"/>
</dbReference>
<gene>
    <name evidence="7" type="ORF">JS530_00720</name>
</gene>
<reference evidence="7 8" key="1">
    <citation type="journal article" date="2021" name="Environ. Microbiol.">
        <title>Genetic insights into the dark matter of the mammalian gut microbiota through targeted genome reconstruction.</title>
        <authorList>
            <person name="Lugli G.A."/>
            <person name="Alessandri G."/>
            <person name="Milani C."/>
            <person name="Viappiani A."/>
            <person name="Fontana F."/>
            <person name="Tarracchini C."/>
            <person name="Mancabelli L."/>
            <person name="Argentini C."/>
            <person name="Ruiz L."/>
            <person name="Margolles A."/>
            <person name="van Sinderen D."/>
            <person name="Turroni F."/>
            <person name="Ventura M."/>
        </authorList>
    </citation>
    <scope>NUCLEOTIDE SEQUENCE [LARGE SCALE GENOMIC DNA]</scope>
    <source>
        <strain evidence="7 8">LC6</strain>
    </source>
</reference>
<proteinExistence type="inferred from homology"/>
<evidence type="ECO:0000256" key="2">
    <source>
        <dbReference type="ARBA" id="ARBA00022840"/>
    </source>
</evidence>
<dbReference type="Gene3D" id="3.40.50.300">
    <property type="entry name" value="P-loop containing nucleotide triphosphate hydrolases"/>
    <property type="match status" value="1"/>
</dbReference>
<accession>A0ABS5USQ5</accession>
<dbReference type="SMART" id="SM00382">
    <property type="entry name" value="AAA"/>
    <property type="match status" value="1"/>
</dbReference>